<accession>A0A5B9DAS6</accession>
<evidence type="ECO:0000313" key="1">
    <source>
        <dbReference type="EMBL" id="QEE16234.1"/>
    </source>
</evidence>
<dbReference type="Gene3D" id="1.10.8.60">
    <property type="match status" value="1"/>
</dbReference>
<sequence>MKIPKTSLCLENNNINCIPKSDKIQYVGARALFDPNFIPPIIIERKKKGEILHGIITDAIEDHYSTNINLYGLEGIGKNLLVNNFLQDISLNQGDTSKKGKSSSKKLNQNVFILRVDCSDKEIEQVFFTILSQLSSIIKLQLDFNEILKLSQVKLWTSLKLILDRLKHPVILFLQKSENVSPFYLTKLYKYAKNSNKIQIITTINTGLQKYSFKQYQGMDHRIQMGLYDLKNLRQITADRSIMAFEKALEQDSINLIVDYISEYDMMVPGACMNLLKEFYPVIHQSGNLTPEILRRTTQYYFDSYNLDAITFADFVMSSSIEDRLFLEYLVDFFRSKNNFYIPFKNIKQAYSMTCEELGYDILEQEFFSSLRKITNSQVFCPSKIFQRVGIKENNGVYCVPHFLTLPVNEVNELLNVSFGMEDNLNNFNNITRGKETF</sequence>
<evidence type="ECO:0000313" key="2">
    <source>
        <dbReference type="Proteomes" id="UP000321408"/>
    </source>
</evidence>
<dbReference type="KEGG" id="psyt:DSAG12_02064"/>
<name>A0A5B9DAS6_9ARCH</name>
<protein>
    <submittedName>
        <fullName evidence="1">Uncharacterized protein</fullName>
    </submittedName>
</protein>
<dbReference type="SUPFAM" id="SSF52540">
    <property type="entry name" value="P-loop containing nucleoside triphosphate hydrolases"/>
    <property type="match status" value="1"/>
</dbReference>
<reference evidence="1 2" key="2">
    <citation type="journal article" date="2024" name="Int. J. Syst. Evol. Microbiol.">
        <title>Promethearchaeum syntrophicum gen. nov., sp. nov., an anaerobic, obligately syntrophic archaeon, the first isolate of the lineage 'Asgard' archaea, and proposal of the new archaeal phylum Promethearchaeota phyl. nov. and kingdom Promethearchaeati regn. nov.</title>
        <authorList>
            <person name="Imachi H."/>
            <person name="Nobu M.K."/>
            <person name="Kato S."/>
            <person name="Takaki Y."/>
            <person name="Miyazaki M."/>
            <person name="Miyata M."/>
            <person name="Ogawara M."/>
            <person name="Saito Y."/>
            <person name="Sakai S."/>
            <person name="Tahara Y.O."/>
            <person name="Takano Y."/>
            <person name="Tasumi E."/>
            <person name="Uematsu K."/>
            <person name="Yoshimura T."/>
            <person name="Itoh T."/>
            <person name="Ohkuma M."/>
            <person name="Takai K."/>
        </authorList>
    </citation>
    <scope>NUCLEOTIDE SEQUENCE [LARGE SCALE GENOMIC DNA]</scope>
    <source>
        <strain evidence="1 2">MK-D1</strain>
    </source>
</reference>
<dbReference type="Gene3D" id="3.40.50.300">
    <property type="entry name" value="P-loop containing nucleotide triphosphate hydrolases"/>
    <property type="match status" value="1"/>
</dbReference>
<dbReference type="Proteomes" id="UP000321408">
    <property type="component" value="Chromosome"/>
</dbReference>
<dbReference type="AlphaFoldDB" id="A0A5B9DAS6"/>
<proteinExistence type="predicted"/>
<gene>
    <name evidence="1" type="ORF">DSAG12_02064</name>
</gene>
<dbReference type="GeneID" id="41330054"/>
<organism evidence="1 2">
    <name type="scientific">Promethearchaeum syntrophicum</name>
    <dbReference type="NCBI Taxonomy" id="2594042"/>
    <lineage>
        <taxon>Archaea</taxon>
        <taxon>Promethearchaeati</taxon>
        <taxon>Promethearchaeota</taxon>
        <taxon>Promethearchaeia</taxon>
        <taxon>Promethearchaeales</taxon>
        <taxon>Promethearchaeaceae</taxon>
        <taxon>Promethearchaeum</taxon>
    </lineage>
</organism>
<reference evidence="1 2" key="1">
    <citation type="journal article" date="2020" name="Nature">
        <title>Isolation of an archaeon at the prokaryote-eukaryote interface.</title>
        <authorList>
            <person name="Imachi H."/>
            <person name="Nobu M.K."/>
            <person name="Nakahara N."/>
            <person name="Morono Y."/>
            <person name="Ogawara M."/>
            <person name="Takaki Y."/>
            <person name="Takano Y."/>
            <person name="Uematsu K."/>
            <person name="Ikuta T."/>
            <person name="Ito M."/>
            <person name="Matsui Y."/>
            <person name="Miyazaki M."/>
            <person name="Murata K."/>
            <person name="Saito Y."/>
            <person name="Sakai S."/>
            <person name="Song C."/>
            <person name="Tasumi E."/>
            <person name="Yamanaka Y."/>
            <person name="Yamaguchi T."/>
            <person name="Kamagata Y."/>
            <person name="Tamaki H."/>
            <person name="Takai K."/>
        </authorList>
    </citation>
    <scope>NUCLEOTIDE SEQUENCE [LARGE SCALE GENOMIC DNA]</scope>
    <source>
        <strain evidence="1 2">MK-D1</strain>
    </source>
</reference>
<dbReference type="EMBL" id="CP042905">
    <property type="protein sequence ID" value="QEE16234.1"/>
    <property type="molecule type" value="Genomic_DNA"/>
</dbReference>
<keyword evidence="2" id="KW-1185">Reference proteome</keyword>
<dbReference type="InterPro" id="IPR027417">
    <property type="entry name" value="P-loop_NTPase"/>
</dbReference>
<dbReference type="RefSeq" id="WP_147663113.1">
    <property type="nucleotide sequence ID" value="NZ_CP042905.2"/>
</dbReference>
<dbReference type="GO" id="GO:0051301">
    <property type="term" value="P:cell division"/>
    <property type="evidence" value="ECO:0007669"/>
    <property type="project" value="UniProtKB-KW"/>
</dbReference>